<evidence type="ECO:0000313" key="4">
    <source>
        <dbReference type="Proteomes" id="UP001143309"/>
    </source>
</evidence>
<accession>A0A9W6JLI0</accession>
<feature type="signal peptide" evidence="2">
    <location>
        <begin position="1"/>
        <end position="25"/>
    </location>
</feature>
<keyword evidence="4" id="KW-1185">Reference proteome</keyword>
<keyword evidence="2" id="KW-0732">Signal</keyword>
<protein>
    <recommendedName>
        <fullName evidence="5">Serine/threonine protein kinase</fullName>
    </recommendedName>
</protein>
<dbReference type="RefSeq" id="WP_271199842.1">
    <property type="nucleotide sequence ID" value="NZ_BSFL01000001.1"/>
</dbReference>
<evidence type="ECO:0000256" key="2">
    <source>
        <dbReference type="SAM" id="SignalP"/>
    </source>
</evidence>
<sequence length="116" mass="11738">MKTFVRATATALFAASVIAAPAAMAQTSPSATSTEGATFQKDRAEADAVRDGQTAAPMGKSTVRSPADNATSTGGERALKDRAESDATRKNETTAPQGAGATPKDGKPLGPTNNRS</sequence>
<reference evidence="3" key="2">
    <citation type="submission" date="2023-01" db="EMBL/GenBank/DDBJ databases">
        <authorList>
            <person name="Sun Q."/>
            <person name="Evtushenko L."/>
        </authorList>
    </citation>
    <scope>NUCLEOTIDE SEQUENCE</scope>
    <source>
        <strain evidence="3">VKM B-2748</strain>
    </source>
</reference>
<evidence type="ECO:0000313" key="3">
    <source>
        <dbReference type="EMBL" id="GLK79382.1"/>
    </source>
</evidence>
<evidence type="ECO:0008006" key="5">
    <source>
        <dbReference type="Google" id="ProtNLM"/>
    </source>
</evidence>
<feature type="compositionally biased region" description="Polar residues" evidence="1">
    <location>
        <begin position="26"/>
        <end position="37"/>
    </location>
</feature>
<dbReference type="Proteomes" id="UP001143309">
    <property type="component" value="Unassembled WGS sequence"/>
</dbReference>
<gene>
    <name evidence="3" type="ORF">GCM10008174_11230</name>
</gene>
<evidence type="ECO:0000256" key="1">
    <source>
        <dbReference type="SAM" id="MobiDB-lite"/>
    </source>
</evidence>
<name>A0A9W6JLI0_9HYPH</name>
<feature type="compositionally biased region" description="Basic and acidic residues" evidence="1">
    <location>
        <begin position="77"/>
        <end position="92"/>
    </location>
</feature>
<feature type="chain" id="PRO_5040881073" description="Serine/threonine protein kinase" evidence="2">
    <location>
        <begin position="26"/>
        <end position="116"/>
    </location>
</feature>
<dbReference type="EMBL" id="BSFL01000001">
    <property type="protein sequence ID" value="GLK79382.1"/>
    <property type="molecule type" value="Genomic_DNA"/>
</dbReference>
<comment type="caution">
    <text evidence="3">The sequence shown here is derived from an EMBL/GenBank/DDBJ whole genome shotgun (WGS) entry which is preliminary data.</text>
</comment>
<organism evidence="3 4">
    <name type="scientific">Methylopila turkensis</name>
    <dbReference type="NCBI Taxonomy" id="1437816"/>
    <lineage>
        <taxon>Bacteria</taxon>
        <taxon>Pseudomonadati</taxon>
        <taxon>Pseudomonadota</taxon>
        <taxon>Alphaproteobacteria</taxon>
        <taxon>Hyphomicrobiales</taxon>
        <taxon>Methylopilaceae</taxon>
        <taxon>Methylopila</taxon>
    </lineage>
</organism>
<feature type="region of interest" description="Disordered" evidence="1">
    <location>
        <begin position="23"/>
        <end position="116"/>
    </location>
</feature>
<proteinExistence type="predicted"/>
<feature type="compositionally biased region" description="Polar residues" evidence="1">
    <location>
        <begin position="62"/>
        <end position="74"/>
    </location>
</feature>
<feature type="compositionally biased region" description="Basic and acidic residues" evidence="1">
    <location>
        <begin position="40"/>
        <end position="50"/>
    </location>
</feature>
<dbReference type="AlphaFoldDB" id="A0A9W6JLI0"/>
<reference evidence="3" key="1">
    <citation type="journal article" date="2014" name="Int. J. Syst. Evol. Microbiol.">
        <title>Complete genome sequence of Corynebacterium casei LMG S-19264T (=DSM 44701T), isolated from a smear-ripened cheese.</title>
        <authorList>
            <consortium name="US DOE Joint Genome Institute (JGI-PGF)"/>
            <person name="Walter F."/>
            <person name="Albersmeier A."/>
            <person name="Kalinowski J."/>
            <person name="Ruckert C."/>
        </authorList>
    </citation>
    <scope>NUCLEOTIDE SEQUENCE</scope>
    <source>
        <strain evidence="3">VKM B-2748</strain>
    </source>
</reference>